<dbReference type="InterPro" id="IPR007440">
    <property type="entry name" value="Chorismate--pyruvate_lyase"/>
</dbReference>
<evidence type="ECO:0000256" key="1">
    <source>
        <dbReference type="ARBA" id="ARBA00022490"/>
    </source>
</evidence>
<dbReference type="EC" id="4.1.3.40" evidence="4"/>
<dbReference type="HAMAP" id="MF_01632">
    <property type="entry name" value="UbiC"/>
    <property type="match status" value="1"/>
</dbReference>
<feature type="binding site" evidence="4">
    <location>
        <position position="82"/>
    </location>
    <ligand>
        <name>substrate</name>
    </ligand>
</feature>
<keyword evidence="4 5" id="KW-0670">Pyruvate</keyword>
<dbReference type="RefSeq" id="WP_317963748.1">
    <property type="nucleotide sequence ID" value="NZ_OX458333.1"/>
</dbReference>
<comment type="function">
    <text evidence="4">Removes the pyruvyl group from chorismate, with concomitant aromatization of the ring, to provide 4-hydroxybenzoate (4HB) for the ubiquinone pathway.</text>
</comment>
<gene>
    <name evidence="4 5" type="primary">ubiC</name>
    <name evidence="5" type="ORF">MSZNOR_1179</name>
</gene>
<dbReference type="Proteomes" id="UP001162030">
    <property type="component" value="Chromosome"/>
</dbReference>
<comment type="caution">
    <text evidence="4">Lacks conserved residue(s) required for the propagation of feature annotation.</text>
</comment>
<evidence type="ECO:0000256" key="3">
    <source>
        <dbReference type="ARBA" id="ARBA00023239"/>
    </source>
</evidence>
<reference evidence="5 6" key="1">
    <citation type="submission" date="2023-03" db="EMBL/GenBank/DDBJ databases">
        <authorList>
            <person name="Pearce D."/>
        </authorList>
    </citation>
    <scope>NUCLEOTIDE SEQUENCE [LARGE SCALE GENOMIC DNA]</scope>
    <source>
        <strain evidence="5">Msz</strain>
    </source>
</reference>
<comment type="catalytic activity">
    <reaction evidence="4">
        <text>chorismate = 4-hydroxybenzoate + pyruvate</text>
        <dbReference type="Rhea" id="RHEA:16505"/>
        <dbReference type="ChEBI" id="CHEBI:15361"/>
        <dbReference type="ChEBI" id="CHEBI:17879"/>
        <dbReference type="ChEBI" id="CHEBI:29748"/>
        <dbReference type="EC" id="4.1.3.40"/>
    </reaction>
</comment>
<proteinExistence type="inferred from homology"/>
<feature type="binding site" evidence="4">
    <location>
        <position position="120"/>
    </location>
    <ligand>
        <name>substrate</name>
    </ligand>
</feature>
<dbReference type="PANTHER" id="PTHR38683:SF1">
    <property type="entry name" value="CHORISMATE PYRUVATE-LYASE"/>
    <property type="match status" value="1"/>
</dbReference>
<keyword evidence="6" id="KW-1185">Reference proteome</keyword>
<accession>A0ABM9HYY7</accession>
<dbReference type="SUPFAM" id="SSF64288">
    <property type="entry name" value="Chorismate lyase-like"/>
    <property type="match status" value="1"/>
</dbReference>
<dbReference type="PANTHER" id="PTHR38683">
    <property type="entry name" value="CHORISMATE PYRUVATE-LYASE"/>
    <property type="match status" value="1"/>
</dbReference>
<feature type="binding site" evidence="4">
    <location>
        <position position="180"/>
    </location>
    <ligand>
        <name>substrate</name>
    </ligand>
</feature>
<protein>
    <recommendedName>
        <fullName evidence="4">Probable chorismate pyruvate-lyase</fullName>
        <shortName evidence="4">CL</shortName>
        <shortName evidence="4">CPL</shortName>
        <ecNumber evidence="4">4.1.3.40</ecNumber>
    </recommendedName>
</protein>
<evidence type="ECO:0000256" key="2">
    <source>
        <dbReference type="ARBA" id="ARBA00022688"/>
    </source>
</evidence>
<organism evidence="5 6">
    <name type="scientific">Methylocaldum szegediense</name>
    <dbReference type="NCBI Taxonomy" id="73780"/>
    <lineage>
        <taxon>Bacteria</taxon>
        <taxon>Pseudomonadati</taxon>
        <taxon>Pseudomonadota</taxon>
        <taxon>Gammaproteobacteria</taxon>
        <taxon>Methylococcales</taxon>
        <taxon>Methylococcaceae</taxon>
        <taxon>Methylocaldum</taxon>
    </lineage>
</organism>
<sequence>MTTRSQLFRRAPDWFHPGSSRRSRIPDGLHSWLFETGSLTRRVRDLCGGEFRLRVLQQDWLRPFADESRALRLRPSRVALVREVSLQCGEEPLVVARSIIPASIRRGAQHHLASLGNRPLGEVLFSDPKLRRLGLELAVVEKAERLPGSLDVLDTVESSERIWGRRSLYAIAHGNLLVAEFFLPSLLKREASL</sequence>
<dbReference type="Pfam" id="PF04345">
    <property type="entry name" value="Chor_lyase"/>
    <property type="match status" value="1"/>
</dbReference>
<keyword evidence="3 4" id="KW-0456">Lyase</keyword>
<dbReference type="Gene3D" id="3.40.1410.10">
    <property type="entry name" value="Chorismate lyase-like"/>
    <property type="match status" value="1"/>
</dbReference>
<comment type="pathway">
    <text evidence="4">Cofactor biosynthesis; ubiquinone biosynthesis.</text>
</comment>
<comment type="similarity">
    <text evidence="4">Belongs to the UbiC family.</text>
</comment>
<name>A0ABM9HYY7_9GAMM</name>
<evidence type="ECO:0000256" key="4">
    <source>
        <dbReference type="HAMAP-Rule" id="MF_01632"/>
    </source>
</evidence>
<dbReference type="EMBL" id="OX458333">
    <property type="protein sequence ID" value="CAI8778919.1"/>
    <property type="molecule type" value="Genomic_DNA"/>
</dbReference>
<dbReference type="InterPro" id="IPR028978">
    <property type="entry name" value="Chorismate_lyase_/UTRA_dom_sf"/>
</dbReference>
<evidence type="ECO:0000313" key="5">
    <source>
        <dbReference type="EMBL" id="CAI8778919.1"/>
    </source>
</evidence>
<comment type="subcellular location">
    <subcellularLocation>
        <location evidence="4">Cytoplasm</location>
    </subcellularLocation>
</comment>
<dbReference type="GO" id="GO:0008813">
    <property type="term" value="F:chorismate lyase activity"/>
    <property type="evidence" value="ECO:0007669"/>
    <property type="project" value="UniProtKB-EC"/>
</dbReference>
<keyword evidence="2 4" id="KW-0831">Ubiquinone biosynthesis</keyword>
<keyword evidence="1 4" id="KW-0963">Cytoplasm</keyword>
<evidence type="ECO:0000313" key="6">
    <source>
        <dbReference type="Proteomes" id="UP001162030"/>
    </source>
</evidence>